<feature type="transmembrane region" description="Helical" evidence="1">
    <location>
        <begin position="995"/>
        <end position="1015"/>
    </location>
</feature>
<feature type="transmembrane region" description="Helical" evidence="1">
    <location>
        <begin position="447"/>
        <end position="465"/>
    </location>
</feature>
<gene>
    <name evidence="3" type="ORF">GSPATT00027682001</name>
</gene>
<dbReference type="InterPro" id="IPR045122">
    <property type="entry name" value="Csc1-like"/>
</dbReference>
<feature type="transmembrane region" description="Helical" evidence="1">
    <location>
        <begin position="358"/>
        <end position="378"/>
    </location>
</feature>
<dbReference type="InterPro" id="IPR027815">
    <property type="entry name" value="CSC1/OSCA1-like_cyt"/>
</dbReference>
<evidence type="ECO:0000259" key="2">
    <source>
        <dbReference type="Pfam" id="PF14703"/>
    </source>
</evidence>
<sequence length="2406" mass="282012">MMKKGEIEHDEYKRPPNLLKAKKHGIAKRFAAPMPFTDFDKGSVCPCCGYPYKNQILPLCVSISEFSFIGSGIVLYFDFVIYSQIILLIYMLVSIVGVYTFYDNSQGFRCQIENKGTASGCEEDIYNKFSRSNVYKELDVVASYLNFAAIILLIISNLIYRRHINKICLEIDDAEIEASDYSIMIYNAPKNCKKEDIRSYFLQEEGMEELELRKICMAYEVKPFLQLKIELEEQQAELSHVLDLERQKKKSSKSKAEILLKIKDIHEKFDYVEKYKEIIFRFTGVIFLSFNYEKHADQVCDQFQQTKFQLLLEQLNLKKYQNRKFLGNSVIVRKAPLPGDVLWENLGIEIKEQYKRIVTTNVVTAALLAVGFAMIFGLSYMQEYINAQVNYDPTTTAVIINFLGFLASLIISFINSVLSSTIIKLIIREQHSTKTEYDISIAKKIGLAEFINVAILTLLVNILIKGQNETTINTMYQKGGLNSDVMWIFMTDSFMPWFLFIVDFEHIKKLYIRRQIKQLGSSCKLTQKEANEAFEGPMINLAEKYPAIAKTLLMALFYAPLLPACSFFALASIMGIYWIEKILLLRRDSKPLPTGSDMAQAMVEFYIDLVILIYSLGNCVWEYTIFKTMHWSTWISFIICSIFYLLPKERVLEFILKIGIDNATEESYDARSPTFLDDYDRRNPVTAEEAKRIWIENQQQQNSEMNQINQLLVCLPSNLTFQSIVADFDDQSQVIFESSSRVQDRKQLQSEKAIILIKLMNTIIIKRKLCTLYEIIREQKQQTYLNPDFVWLMYTGTRFSLILRLDQFNEKEYQDQELILVKNIINWSHLLTPISQIQLITIKSVLAIIIAAFHILSIFMIVFEIKQSNFLNQYQNIFYTYFQILILYPSFIHIYQIQDHNPNNILAWCCTIPLLINYMIFSYFQRNYLLPIQNPFTKRYRIQNYLQNFIEITVLIAIPYFEEIVQTTVMMLLFLLQLIDALFNQPYSMQINLNYCFCSSILLFGSAIKCLSVSFSQKEYLFYSFMLVPLFGLLMKRVLILTYSTNLEQNKLSKQLIFQIADEFYSMNPITQNKILFILKNKYKIMANKQATEKWQNHYIFILLLRLYDTYSQQQKTSEEELQLYIIFFIFQTQEKLNLSYIQLKQHQMQSSHQSVYFQIIKIYCSNLILHKINQDLKSSQGRLDISSVKQSHSLVEKSMPLIIEILILKNKFLDSLSIGYDRIGQLSQKCINLSGKIVELKNLVFEDMEIDILVIQKQIIKLNILDLRLLSLVFGSVLNDYHITFQIEQRIEDLLNQERNVLSRDIQNTSLLNDDVIILQISMMKTQGLILNKDKTKILKYFKFPNDESFKSISQLNQLLPEYLVAKHDRFLKEFLTTGESKLFNTSHDVFPSYYSGFSFLVTLQLIPSYDEMDDYILSAILKKSYENSDFIIFDESGKILGLSDQMLQLLVYSDSDFSKSLLNSYIYFWFKDLLMIINQQMESMLDYTQQFTLYSQAAQIQPITNLQELIQCHDLYYKQQFLKSNRTEQDQQNEQKQTLKVSCYQINYVIEMYDFINENISKFTQNQIGFQVTFNLQFQKMQGQHPLFILQVTEFVEKQLKFINPKSIGTISPYSSISKIRSPPQQSDLNSLSNEDMDELHQELVINQTIINKLILRQEREDARVFIQNGQDGEHFQAMMEKENRESNLISPRSHREILMQKGLIEDDSEDIKGNESNVIKSSSQRENIQLGNKQAEFQIENQSRSSATSDRTQNSVYHLIRNLQYKITYQTGIVKAICNTICLSAFLIILVGVQLNVERNNSDELQYRIPLVRLPQRFNRLYCTFTAIGQLQLQNKLLNVSYGEYYEYRIRNESAQKRNEIQSLISDLKDQFSHLQLPPLTIRIINEYIYQLDNTTMLQFDIIANEYTSQINQYLQMQDQTLEDVFKIATLLEFLKGNIIAQLKITINVVDEIEREFFDFIDYSSIEQLVFLTVMLLIILIFLIIQLHQWQQPYKYMQVVLLLISKISDKDIELTISKTLYLLDRIISNPYQTKSINYFRDCFWYSKKIYSFQSVRKSSEYSKNNQNGKNVQQKQKKSSRIQDTSLSILNIKIILLLIWLCLSGFAFSAYIIMNQNMNASLPELRLTMEFVKFKQDLDGIMIICFLLKNQQSLIEQTLQAFAFNPELNTRDKYFQTQYQELIEEFNPLLVEMDEIYSRIYGDIVASTKISDDNKNLLLNLYEKDLCQIIPSILPFCAYENGVFLYFPTYPSTSSLFNNQQTYKYVTYQNIFRIISILNTHYNLEKNGIIDTNLTEANLFLENSEFIQIILPYFFDLSYAILEFYYTIIYSTLDILESDYEMIFEFYMAAGIGCLIILYSVTLIRAITLQRKVRLVLQAIILIPQESLIDQAIIMTIRKIDRTL</sequence>
<dbReference type="KEGG" id="ptm:GSPATT00027682001"/>
<dbReference type="RefSeq" id="XP_001424050.1">
    <property type="nucleotide sequence ID" value="XM_001424013.1"/>
</dbReference>
<feature type="transmembrane region" description="Helical" evidence="1">
    <location>
        <begin position="877"/>
        <end position="898"/>
    </location>
</feature>
<keyword evidence="1" id="KW-1133">Transmembrane helix</keyword>
<feature type="transmembrane region" description="Helical" evidence="1">
    <location>
        <begin position="629"/>
        <end position="646"/>
    </location>
</feature>
<feature type="transmembrane region" description="Helical" evidence="1">
    <location>
        <begin position="485"/>
        <end position="504"/>
    </location>
</feature>
<feature type="transmembrane region" description="Helical" evidence="1">
    <location>
        <begin position="845"/>
        <end position="865"/>
    </location>
</feature>
<keyword evidence="1" id="KW-0812">Transmembrane</keyword>
<evidence type="ECO:0000256" key="1">
    <source>
        <dbReference type="SAM" id="Phobius"/>
    </source>
</evidence>
<dbReference type="HOGENOM" id="CLU_000963_0_0_1"/>
<dbReference type="Proteomes" id="UP000000600">
    <property type="component" value="Unassembled WGS sequence"/>
</dbReference>
<dbReference type="eggNOG" id="ENOG502RT0C">
    <property type="taxonomic scope" value="Eukaryota"/>
</dbReference>
<dbReference type="Pfam" id="PF14703">
    <property type="entry name" value="PHM7_cyt"/>
    <property type="match status" value="1"/>
</dbReference>
<dbReference type="PANTHER" id="PTHR13018">
    <property type="entry name" value="PROBABLE MEMBRANE PROTEIN DUF221-RELATED"/>
    <property type="match status" value="1"/>
</dbReference>
<evidence type="ECO:0000313" key="3">
    <source>
        <dbReference type="EMBL" id="CAK56652.1"/>
    </source>
</evidence>
<name>A0BDN5_PARTE</name>
<protein>
    <recommendedName>
        <fullName evidence="2">CSC1/OSCA1-like cytosolic domain-containing protein</fullName>
    </recommendedName>
</protein>
<feature type="transmembrane region" description="Helical" evidence="1">
    <location>
        <begin position="1021"/>
        <end position="1044"/>
    </location>
</feature>
<feature type="transmembrane region" description="Helical" evidence="1">
    <location>
        <begin position="599"/>
        <end position="617"/>
    </location>
</feature>
<dbReference type="OrthoDB" id="301332at2759"/>
<feature type="transmembrane region" description="Helical" evidence="1">
    <location>
        <begin position="2348"/>
        <end position="2369"/>
    </location>
</feature>
<keyword evidence="4" id="KW-1185">Reference proteome</keyword>
<evidence type="ECO:0000313" key="4">
    <source>
        <dbReference type="Proteomes" id="UP000000600"/>
    </source>
</evidence>
<organism evidence="3 4">
    <name type="scientific">Paramecium tetraurelia</name>
    <dbReference type="NCBI Taxonomy" id="5888"/>
    <lineage>
        <taxon>Eukaryota</taxon>
        <taxon>Sar</taxon>
        <taxon>Alveolata</taxon>
        <taxon>Ciliophora</taxon>
        <taxon>Intramacronucleata</taxon>
        <taxon>Oligohymenophorea</taxon>
        <taxon>Peniculida</taxon>
        <taxon>Parameciidae</taxon>
        <taxon>Paramecium</taxon>
    </lineage>
</organism>
<reference evidence="3 4" key="1">
    <citation type="journal article" date="2006" name="Nature">
        <title>Global trends of whole-genome duplications revealed by the ciliate Paramecium tetraurelia.</title>
        <authorList>
            <consortium name="Genoscope"/>
            <person name="Aury J.-M."/>
            <person name="Jaillon O."/>
            <person name="Duret L."/>
            <person name="Noel B."/>
            <person name="Jubin C."/>
            <person name="Porcel B.M."/>
            <person name="Segurens B."/>
            <person name="Daubin V."/>
            <person name="Anthouard V."/>
            <person name="Aiach N."/>
            <person name="Arnaiz O."/>
            <person name="Billaut A."/>
            <person name="Beisson J."/>
            <person name="Blanc I."/>
            <person name="Bouhouche K."/>
            <person name="Camara F."/>
            <person name="Duharcourt S."/>
            <person name="Guigo R."/>
            <person name="Gogendeau D."/>
            <person name="Katinka M."/>
            <person name="Keller A.-M."/>
            <person name="Kissmehl R."/>
            <person name="Klotz C."/>
            <person name="Koll F."/>
            <person name="Le Moue A."/>
            <person name="Lepere C."/>
            <person name="Malinsky S."/>
            <person name="Nowacki M."/>
            <person name="Nowak J.K."/>
            <person name="Plattner H."/>
            <person name="Poulain J."/>
            <person name="Ruiz F."/>
            <person name="Serrano V."/>
            <person name="Zagulski M."/>
            <person name="Dessen P."/>
            <person name="Betermier M."/>
            <person name="Weissenbach J."/>
            <person name="Scarpelli C."/>
            <person name="Schachter V."/>
            <person name="Sperling L."/>
            <person name="Meyer E."/>
            <person name="Cohen J."/>
            <person name="Wincker P."/>
        </authorList>
    </citation>
    <scope>NUCLEOTIDE SEQUENCE [LARGE SCALE GENOMIC DNA]</scope>
    <source>
        <strain evidence="3 4">Stock d4-2</strain>
    </source>
</reference>
<dbReference type="EMBL" id="CT867987">
    <property type="protein sequence ID" value="CAK56652.1"/>
    <property type="molecule type" value="Genomic_DNA"/>
</dbReference>
<feature type="transmembrane region" description="Helical" evidence="1">
    <location>
        <begin position="398"/>
        <end position="427"/>
    </location>
</feature>
<feature type="transmembrane region" description="Helical" evidence="1">
    <location>
        <begin position="2096"/>
        <end position="2116"/>
    </location>
</feature>
<feature type="transmembrane region" description="Helical" evidence="1">
    <location>
        <begin position="552"/>
        <end position="579"/>
    </location>
</feature>
<dbReference type="GeneID" id="5009834"/>
<feature type="transmembrane region" description="Helical" evidence="1">
    <location>
        <begin position="1776"/>
        <end position="1796"/>
    </location>
</feature>
<keyword evidence="1" id="KW-0472">Membrane</keyword>
<feature type="transmembrane region" description="Helical" evidence="1">
    <location>
        <begin position="1972"/>
        <end position="1990"/>
    </location>
</feature>
<feature type="transmembrane region" description="Helical" evidence="1">
    <location>
        <begin position="141"/>
        <end position="160"/>
    </location>
</feature>
<proteinExistence type="predicted"/>
<dbReference type="GO" id="GO:0005227">
    <property type="term" value="F:calcium-activated cation channel activity"/>
    <property type="evidence" value="ECO:0000318"/>
    <property type="project" value="GO_Central"/>
</dbReference>
<dbReference type="InParanoid" id="A0BDN5"/>
<feature type="transmembrane region" description="Helical" evidence="1">
    <location>
        <begin position="904"/>
        <end position="924"/>
    </location>
</feature>
<feature type="transmembrane region" description="Helical" evidence="1">
    <location>
        <begin position="73"/>
        <end position="99"/>
    </location>
</feature>
<dbReference type="OMA" id="YYEYRIR"/>
<feature type="domain" description="CSC1/OSCA1-like cytosolic" evidence="2">
    <location>
        <begin position="180"/>
        <end position="345"/>
    </location>
</feature>
<accession>A0BDN5</accession>
<dbReference type="PANTHER" id="PTHR13018:SF83">
    <property type="entry name" value="RRM DOMAIN-CONTAINING PROTEIN"/>
    <property type="match status" value="1"/>
</dbReference>
<dbReference type="GO" id="GO:0005886">
    <property type="term" value="C:plasma membrane"/>
    <property type="evidence" value="ECO:0000318"/>
    <property type="project" value="GO_Central"/>
</dbReference>